<dbReference type="SUPFAM" id="SSF48013">
    <property type="entry name" value="NusB-like"/>
    <property type="match status" value="1"/>
</dbReference>
<dbReference type="EMBL" id="AEUZ02000001">
    <property type="protein sequence ID" value="EHJ57134.1"/>
    <property type="molecule type" value="Genomic_DNA"/>
</dbReference>
<name>G5KCY7_9STRE</name>
<dbReference type="GO" id="GO:0031564">
    <property type="term" value="P:transcription antitermination"/>
    <property type="evidence" value="ECO:0007669"/>
    <property type="project" value="UniProtKB-KW"/>
</dbReference>
<dbReference type="InterPro" id="IPR035926">
    <property type="entry name" value="NusB-like_sf"/>
</dbReference>
<evidence type="ECO:0000256" key="6">
    <source>
        <dbReference type="HAMAP-Rule" id="MF_00073"/>
    </source>
</evidence>
<evidence type="ECO:0000256" key="2">
    <source>
        <dbReference type="ARBA" id="ARBA00022814"/>
    </source>
</evidence>
<evidence type="ECO:0000256" key="1">
    <source>
        <dbReference type="ARBA" id="ARBA00005952"/>
    </source>
</evidence>
<dbReference type="eggNOG" id="COG0781">
    <property type="taxonomic scope" value="Bacteria"/>
</dbReference>
<keyword evidence="4 6" id="KW-0805">Transcription regulation</keyword>
<dbReference type="NCBIfam" id="NF001223">
    <property type="entry name" value="PRK00202.1-1"/>
    <property type="match status" value="1"/>
</dbReference>
<reference evidence="8 9" key="1">
    <citation type="journal article" date="2014" name="Int. J. Syst. Evol. Microbiol.">
        <title>Phylogenomics and the dynamic genome evolution of the genus Streptococcus.</title>
        <authorList>
            <consortium name="The Broad Institute Genome Sequencing Platform"/>
            <person name="Richards V.P."/>
            <person name="Palmer S.R."/>
            <person name="Pavinski Bitar P.D."/>
            <person name="Qin X."/>
            <person name="Weinstock G.M."/>
            <person name="Highlander S.K."/>
            <person name="Town C.D."/>
            <person name="Burne R.A."/>
            <person name="Stanhope M.J."/>
        </authorList>
    </citation>
    <scope>NUCLEOTIDE SEQUENCE [LARGE SCALE GENOMIC DNA]</scope>
    <source>
        <strain evidence="8 9">2285-97</strain>
    </source>
</reference>
<dbReference type="STRING" id="764291.STRUR_1809"/>
<evidence type="ECO:0000313" key="8">
    <source>
        <dbReference type="EMBL" id="EHJ57134.1"/>
    </source>
</evidence>
<dbReference type="HAMAP" id="MF_00073">
    <property type="entry name" value="NusB"/>
    <property type="match status" value="1"/>
</dbReference>
<dbReference type="Proteomes" id="UP000005388">
    <property type="component" value="Unassembled WGS sequence"/>
</dbReference>
<feature type="domain" description="NusB/RsmB/TIM44" evidence="7">
    <location>
        <begin position="12"/>
        <end position="141"/>
    </location>
</feature>
<keyword evidence="9" id="KW-1185">Reference proteome</keyword>
<dbReference type="AlphaFoldDB" id="G5KCY7"/>
<dbReference type="GO" id="GO:0003723">
    <property type="term" value="F:RNA binding"/>
    <property type="evidence" value="ECO:0007669"/>
    <property type="project" value="UniProtKB-UniRule"/>
</dbReference>
<keyword evidence="3 6" id="KW-0694">RNA-binding</keyword>
<dbReference type="NCBIfam" id="TIGR01951">
    <property type="entry name" value="nusB"/>
    <property type="match status" value="1"/>
</dbReference>
<comment type="function">
    <text evidence="6">Involved in transcription antitermination. Required for transcription of ribosomal RNA (rRNA) genes. Binds specifically to the boxA antiterminator sequence of the ribosomal RNA (rrn) operons.</text>
</comment>
<dbReference type="PANTHER" id="PTHR11078:SF3">
    <property type="entry name" value="ANTITERMINATION NUSB DOMAIN-CONTAINING PROTEIN"/>
    <property type="match status" value="1"/>
</dbReference>
<evidence type="ECO:0000256" key="4">
    <source>
        <dbReference type="ARBA" id="ARBA00023015"/>
    </source>
</evidence>
<accession>G5KCY7</accession>
<dbReference type="GO" id="GO:0005829">
    <property type="term" value="C:cytosol"/>
    <property type="evidence" value="ECO:0007669"/>
    <property type="project" value="TreeGrafter"/>
</dbReference>
<dbReference type="RefSeq" id="WP_006739858.1">
    <property type="nucleotide sequence ID" value="NZ_AEUZ02000001.1"/>
</dbReference>
<dbReference type="Pfam" id="PF01029">
    <property type="entry name" value="NusB"/>
    <property type="match status" value="1"/>
</dbReference>
<keyword evidence="2 6" id="KW-0889">Transcription antitermination</keyword>
<keyword evidence="5 6" id="KW-0804">Transcription</keyword>
<organism evidence="8 9">
    <name type="scientific">Streptococcus urinalis 2285-97</name>
    <dbReference type="NCBI Taxonomy" id="764291"/>
    <lineage>
        <taxon>Bacteria</taxon>
        <taxon>Bacillati</taxon>
        <taxon>Bacillota</taxon>
        <taxon>Bacilli</taxon>
        <taxon>Lactobacillales</taxon>
        <taxon>Streptococcaceae</taxon>
        <taxon>Streptococcus</taxon>
    </lineage>
</organism>
<dbReference type="GO" id="GO:0006353">
    <property type="term" value="P:DNA-templated transcription termination"/>
    <property type="evidence" value="ECO:0007669"/>
    <property type="project" value="UniProtKB-UniRule"/>
</dbReference>
<protein>
    <recommendedName>
        <fullName evidence="6">Transcription antitermination protein NusB</fullName>
    </recommendedName>
    <alternativeName>
        <fullName evidence="6">Antitermination factor NusB</fullName>
    </alternativeName>
</protein>
<evidence type="ECO:0000256" key="3">
    <source>
        <dbReference type="ARBA" id="ARBA00022884"/>
    </source>
</evidence>
<evidence type="ECO:0000259" key="7">
    <source>
        <dbReference type="Pfam" id="PF01029"/>
    </source>
</evidence>
<dbReference type="InterPro" id="IPR006027">
    <property type="entry name" value="NusB_RsmB_TIM44"/>
</dbReference>
<dbReference type="Gene3D" id="1.10.940.10">
    <property type="entry name" value="NusB-like"/>
    <property type="match status" value="1"/>
</dbReference>
<dbReference type="InterPro" id="IPR011605">
    <property type="entry name" value="NusB_fam"/>
</dbReference>
<comment type="similarity">
    <text evidence="1 6">Belongs to the NusB family.</text>
</comment>
<evidence type="ECO:0000313" key="9">
    <source>
        <dbReference type="Proteomes" id="UP000005388"/>
    </source>
</evidence>
<evidence type="ECO:0000256" key="5">
    <source>
        <dbReference type="ARBA" id="ARBA00023163"/>
    </source>
</evidence>
<proteinExistence type="inferred from homology"/>
<gene>
    <name evidence="6 8" type="primary">nusB</name>
    <name evidence="8" type="ORF">STRUR_1809</name>
</gene>
<dbReference type="PANTHER" id="PTHR11078">
    <property type="entry name" value="N UTILIZATION SUBSTANCE PROTEIN B-RELATED"/>
    <property type="match status" value="1"/>
</dbReference>
<comment type="caution">
    <text evidence="8">The sequence shown here is derived from an EMBL/GenBank/DDBJ whole genome shotgun (WGS) entry which is preliminary data.</text>
</comment>
<sequence>MTKSFIDSRRDLRERAFQALFSIEFGRDAIEATQFAYHYDKISEESEASNELPLFLINLVNGVESHTEEINQLITSHLKKGWSLERLTLTDKTLLRLGLYEIKFFDETPSRVAVNEIIEIAKKYSDETSSKFVNGLLSQFVEEA</sequence>